<reference evidence="4 5" key="1">
    <citation type="submission" date="2020-08" db="EMBL/GenBank/DDBJ databases">
        <title>Genomic Encyclopedia of Type Strains, Phase IV (KMG-IV): sequencing the most valuable type-strain genomes for metagenomic binning, comparative biology and taxonomic classification.</title>
        <authorList>
            <person name="Goeker M."/>
        </authorList>
    </citation>
    <scope>NUCLEOTIDE SEQUENCE [LARGE SCALE GENOMIC DNA]</scope>
    <source>
        <strain evidence="4 5">DSM 105074</strain>
    </source>
</reference>
<feature type="transmembrane region" description="Helical" evidence="2">
    <location>
        <begin position="73"/>
        <end position="91"/>
    </location>
</feature>
<feature type="domain" description="2TM" evidence="3">
    <location>
        <begin position="33"/>
        <end position="97"/>
    </location>
</feature>
<dbReference type="Pfam" id="PF13239">
    <property type="entry name" value="2TM"/>
    <property type="match status" value="1"/>
</dbReference>
<evidence type="ECO:0000259" key="3">
    <source>
        <dbReference type="Pfam" id="PF13239"/>
    </source>
</evidence>
<keyword evidence="5" id="KW-1185">Reference proteome</keyword>
<evidence type="ECO:0000313" key="4">
    <source>
        <dbReference type="EMBL" id="MBB5287155.1"/>
    </source>
</evidence>
<gene>
    <name evidence="4" type="ORF">HNQ92_005317</name>
</gene>
<feature type="transmembrane region" description="Helical" evidence="2">
    <location>
        <begin position="43"/>
        <end position="61"/>
    </location>
</feature>
<dbReference type="AlphaFoldDB" id="A0A840TW52"/>
<dbReference type="EMBL" id="JACHGF010000014">
    <property type="protein sequence ID" value="MBB5287155.1"/>
    <property type="molecule type" value="Genomic_DNA"/>
</dbReference>
<proteinExistence type="predicted"/>
<keyword evidence="2" id="KW-0472">Membrane</keyword>
<evidence type="ECO:0000313" key="5">
    <source>
        <dbReference type="Proteomes" id="UP000557307"/>
    </source>
</evidence>
<dbReference type="InterPro" id="IPR025698">
    <property type="entry name" value="2TM_dom"/>
</dbReference>
<dbReference type="RefSeq" id="WP_246440870.1">
    <property type="nucleotide sequence ID" value="NZ_JACHGF010000014.1"/>
</dbReference>
<feature type="region of interest" description="Disordered" evidence="1">
    <location>
        <begin position="1"/>
        <end position="23"/>
    </location>
</feature>
<protein>
    <recommendedName>
        <fullName evidence="3">2TM domain-containing protein</fullName>
    </recommendedName>
</protein>
<evidence type="ECO:0000256" key="1">
    <source>
        <dbReference type="SAM" id="MobiDB-lite"/>
    </source>
</evidence>
<name>A0A840TW52_9BACT</name>
<keyword evidence="2" id="KW-1133">Transmembrane helix</keyword>
<organism evidence="4 5">
    <name type="scientific">Rhabdobacter roseus</name>
    <dbReference type="NCBI Taxonomy" id="1655419"/>
    <lineage>
        <taxon>Bacteria</taxon>
        <taxon>Pseudomonadati</taxon>
        <taxon>Bacteroidota</taxon>
        <taxon>Cytophagia</taxon>
        <taxon>Cytophagales</taxon>
        <taxon>Cytophagaceae</taxon>
        <taxon>Rhabdobacter</taxon>
    </lineage>
</organism>
<keyword evidence="2" id="KW-0812">Transmembrane</keyword>
<comment type="caution">
    <text evidence="4">The sequence shown here is derived from an EMBL/GenBank/DDBJ whole genome shotgun (WGS) entry which is preliminary data.</text>
</comment>
<sequence>METINPDGTNPFSNVNLNDPTSLESSRNKYLWKKAKNRAAFKIHLRTYLIVNSALWLFYLFMNLQTDNYLHPWPIWSMLGWGIGLVSHYFSAYSNLNEQSMAEREYIKLLKERNELN</sequence>
<dbReference type="Proteomes" id="UP000557307">
    <property type="component" value="Unassembled WGS sequence"/>
</dbReference>
<accession>A0A840TW52</accession>
<evidence type="ECO:0000256" key="2">
    <source>
        <dbReference type="SAM" id="Phobius"/>
    </source>
</evidence>